<evidence type="ECO:0000313" key="2">
    <source>
        <dbReference type="EMBL" id="EAS51486.1"/>
    </source>
</evidence>
<evidence type="ECO:0000256" key="1">
    <source>
        <dbReference type="SAM" id="MobiDB-lite"/>
    </source>
</evidence>
<organism evidence="2 3">
    <name type="scientific">Aurantimonas manganoxydans (strain ATCC BAA-1229 / DSM 21871 / SI85-9A1)</name>
    <dbReference type="NCBI Taxonomy" id="287752"/>
    <lineage>
        <taxon>Bacteria</taxon>
        <taxon>Pseudomonadati</taxon>
        <taxon>Pseudomonadota</taxon>
        <taxon>Alphaproteobacteria</taxon>
        <taxon>Hyphomicrobiales</taxon>
        <taxon>Aurantimonadaceae</taxon>
        <taxon>Aurantimonas</taxon>
    </lineage>
</organism>
<reference evidence="2 3" key="1">
    <citation type="journal article" date="2008" name="Appl. Environ. Microbiol.">
        <title>Genomic insights into Mn(II) oxidation by the marine alphaproteobacterium Aurantimonas sp. strain SI85-9A1.</title>
        <authorList>
            <person name="Dick G.J."/>
            <person name="Podell S."/>
            <person name="Johnson H.A."/>
            <person name="Rivera-Espinoza Y."/>
            <person name="Bernier-Latmani R."/>
            <person name="McCarthy J.K."/>
            <person name="Torpey J.W."/>
            <person name="Clement B.G."/>
            <person name="Gaasterland T."/>
            <person name="Tebo B.M."/>
        </authorList>
    </citation>
    <scope>NUCLEOTIDE SEQUENCE [LARGE SCALE GENOMIC DNA]</scope>
    <source>
        <strain evidence="2 3">SI85-9A1</strain>
    </source>
</reference>
<comment type="caution">
    <text evidence="2">The sequence shown here is derived from an EMBL/GenBank/DDBJ whole genome shotgun (WGS) entry which is preliminary data.</text>
</comment>
<dbReference type="BioCyc" id="AURANTIMONAS:SI859A1_02302-MONOMER"/>
<gene>
    <name evidence="2" type="ORF">SI859A1_02302</name>
</gene>
<protein>
    <submittedName>
        <fullName evidence="2">Uncharacterized protein</fullName>
    </submittedName>
</protein>
<proteinExistence type="predicted"/>
<dbReference type="EMBL" id="AAPJ01000001">
    <property type="protein sequence ID" value="EAS51486.1"/>
    <property type="molecule type" value="Genomic_DNA"/>
</dbReference>
<accession>Q1YM95</accession>
<name>Q1YM95_AURMS</name>
<dbReference type="Proteomes" id="UP000000321">
    <property type="component" value="Unassembled WGS sequence"/>
</dbReference>
<evidence type="ECO:0000313" key="3">
    <source>
        <dbReference type="Proteomes" id="UP000000321"/>
    </source>
</evidence>
<sequence>MPSANRWPDNLVMPDVGVVVTRPIHCARAAAARDDWQGPRPLDHRPGEADRSATQSRRAPHRRGCGGWCRPPGWTPAWRRSAPRPQPACTCHANPPGHLGQTAPRSCPAPLPGATATSRHQCQPAAFMRTDQALRQTGSATDWPG</sequence>
<dbReference type="AlphaFoldDB" id="Q1YM95"/>
<dbReference type="HOGENOM" id="CLU_1784687_0_0_5"/>
<keyword evidence="3" id="KW-1185">Reference proteome</keyword>
<feature type="region of interest" description="Disordered" evidence="1">
    <location>
        <begin position="31"/>
        <end position="66"/>
    </location>
</feature>
<feature type="compositionally biased region" description="Basic and acidic residues" evidence="1">
    <location>
        <begin position="31"/>
        <end position="51"/>
    </location>
</feature>